<evidence type="ECO:0000313" key="1">
    <source>
        <dbReference type="EMBL" id="SFI93999.1"/>
    </source>
</evidence>
<proteinExistence type="predicted"/>
<name>A0A1I3MAD5_9ACTN</name>
<evidence type="ECO:0000313" key="2">
    <source>
        <dbReference type="Proteomes" id="UP000198649"/>
    </source>
</evidence>
<dbReference type="RefSeq" id="WP_170259324.1">
    <property type="nucleotide sequence ID" value="NZ_BKAF01000052.1"/>
</dbReference>
<organism evidence="1 2">
    <name type="scientific">Nocardioides psychrotolerans</name>
    <dbReference type="NCBI Taxonomy" id="1005945"/>
    <lineage>
        <taxon>Bacteria</taxon>
        <taxon>Bacillati</taxon>
        <taxon>Actinomycetota</taxon>
        <taxon>Actinomycetes</taxon>
        <taxon>Propionibacteriales</taxon>
        <taxon>Nocardioidaceae</taxon>
        <taxon>Nocardioides</taxon>
    </lineage>
</organism>
<dbReference type="Proteomes" id="UP000198649">
    <property type="component" value="Unassembled WGS sequence"/>
</dbReference>
<gene>
    <name evidence="1" type="ORF">SAMN05216561_11530</name>
</gene>
<accession>A0A1I3MAD5</accession>
<keyword evidence="2" id="KW-1185">Reference proteome</keyword>
<dbReference type="AlphaFoldDB" id="A0A1I3MAD5"/>
<protein>
    <submittedName>
        <fullName evidence="1">Uncharacterized protein</fullName>
    </submittedName>
</protein>
<dbReference type="STRING" id="1005945.SAMN05216561_11530"/>
<reference evidence="1 2" key="1">
    <citation type="submission" date="2016-10" db="EMBL/GenBank/DDBJ databases">
        <authorList>
            <person name="de Groot N.N."/>
        </authorList>
    </citation>
    <scope>NUCLEOTIDE SEQUENCE [LARGE SCALE GENOMIC DNA]</scope>
    <source>
        <strain evidence="1 2">CGMCC 1.11156</strain>
    </source>
</reference>
<dbReference type="EMBL" id="FOQG01000015">
    <property type="protein sequence ID" value="SFI93999.1"/>
    <property type="molecule type" value="Genomic_DNA"/>
</dbReference>
<sequence length="57" mass="6255">MAAARKQRWHVYDATIDHVVSPEFDDEAGAKTFAKLIAGSHDLVIKRIDADPPAPPD</sequence>